<reference evidence="2" key="1">
    <citation type="submission" date="2020-05" db="EMBL/GenBank/DDBJ databases">
        <authorList>
            <person name="Chiriac C."/>
            <person name="Salcher M."/>
            <person name="Ghai R."/>
            <person name="Kavagutti S V."/>
        </authorList>
    </citation>
    <scope>NUCLEOTIDE SEQUENCE</scope>
</reference>
<feature type="region of interest" description="Disordered" evidence="1">
    <location>
        <begin position="65"/>
        <end position="109"/>
    </location>
</feature>
<accession>A0A6J5ZXR3</accession>
<dbReference type="InterPro" id="IPR029063">
    <property type="entry name" value="SAM-dependent_MTases_sf"/>
</dbReference>
<sequence>MENAVLHHLVDYEALVDKMAAMTLPGGILYLGNEPNRRAYKYLKPLVKAYRSTINRYRTETAVSELGTRTLKRSPNTTSSTVKESTRRRSRTVSLRKASAESRSTTRCESCSARLKRRRPVCSSTRGRQIGFATTSRLAATSR</sequence>
<dbReference type="AlphaFoldDB" id="A0A6J5ZXR3"/>
<dbReference type="Gene3D" id="3.40.50.150">
    <property type="entry name" value="Vaccinia Virus protein VP39"/>
    <property type="match status" value="1"/>
</dbReference>
<proteinExistence type="predicted"/>
<organism evidence="2">
    <name type="scientific">freshwater metagenome</name>
    <dbReference type="NCBI Taxonomy" id="449393"/>
    <lineage>
        <taxon>unclassified sequences</taxon>
        <taxon>metagenomes</taxon>
        <taxon>ecological metagenomes</taxon>
    </lineage>
</organism>
<evidence type="ECO:0000256" key="1">
    <source>
        <dbReference type="SAM" id="MobiDB-lite"/>
    </source>
</evidence>
<gene>
    <name evidence="2" type="ORF">UFOPK3522_01246</name>
</gene>
<dbReference type="EMBL" id="CAESAO010000123">
    <property type="protein sequence ID" value="CAB4346056.1"/>
    <property type="molecule type" value="Genomic_DNA"/>
</dbReference>
<protein>
    <submittedName>
        <fullName evidence="2">Unannotated protein</fullName>
    </submittedName>
</protein>
<name>A0A6J5ZXR3_9ZZZZ</name>
<evidence type="ECO:0000313" key="2">
    <source>
        <dbReference type="EMBL" id="CAB4346056.1"/>
    </source>
</evidence>